<dbReference type="GO" id="GO:0015031">
    <property type="term" value="P:protein transport"/>
    <property type="evidence" value="ECO:0007669"/>
    <property type="project" value="UniProtKB-KW"/>
</dbReference>
<keyword evidence="11" id="KW-1185">Reference proteome</keyword>
<dbReference type="PaxDb" id="121845-A0A3Q0J1J4"/>
<accession>A0A3Q0J1J4</accession>
<dbReference type="SUPFAM" id="SSF48371">
    <property type="entry name" value="ARM repeat"/>
    <property type="match status" value="1"/>
</dbReference>
<keyword evidence="7" id="KW-0653">Protein transport</keyword>
<dbReference type="Proteomes" id="UP000079169">
    <property type="component" value="Unplaced"/>
</dbReference>
<name>A0A3Q0J1J4_DIACI</name>
<keyword evidence="8" id="KW-0811">Translocation</keyword>
<dbReference type="AlphaFoldDB" id="A0A3Q0J1J4"/>
<comment type="subcellular location">
    <subcellularLocation>
        <location evidence="1">Endoplasmic reticulum lumen</location>
    </subcellularLocation>
</comment>
<evidence type="ECO:0000256" key="10">
    <source>
        <dbReference type="SAM" id="SignalP"/>
    </source>
</evidence>
<keyword evidence="9" id="KW-0325">Glycoprotein</keyword>
<gene>
    <name evidence="12" type="primary">LOC103513268</name>
</gene>
<keyword evidence="6" id="KW-0256">Endoplasmic reticulum</keyword>
<comment type="similarity">
    <text evidence="2">Belongs to the SIL1 family.</text>
</comment>
<evidence type="ECO:0000256" key="4">
    <source>
        <dbReference type="ARBA" id="ARBA00022448"/>
    </source>
</evidence>
<dbReference type="STRING" id="121845.A0A3Q0J1J4"/>
<dbReference type="GO" id="GO:0000774">
    <property type="term" value="F:adenyl-nucleotide exchange factor activity"/>
    <property type="evidence" value="ECO:0007669"/>
    <property type="project" value="TreeGrafter"/>
</dbReference>
<dbReference type="PANTHER" id="PTHR19316">
    <property type="entry name" value="PROTEIN FOLDING REGULATOR"/>
    <property type="match status" value="1"/>
</dbReference>
<feature type="signal peptide" evidence="10">
    <location>
        <begin position="1"/>
        <end position="26"/>
    </location>
</feature>
<dbReference type="InterPro" id="IPR050693">
    <property type="entry name" value="Hsp70_NEF-Inhibitors"/>
</dbReference>
<keyword evidence="5 10" id="KW-0732">Signal</keyword>
<feature type="chain" id="PRO_5017937284" description="Nucleotide exchange factor SIL1" evidence="10">
    <location>
        <begin position="27"/>
        <end position="433"/>
    </location>
</feature>
<evidence type="ECO:0000256" key="2">
    <source>
        <dbReference type="ARBA" id="ARBA00010588"/>
    </source>
</evidence>
<dbReference type="CTD" id="64374"/>
<evidence type="ECO:0000256" key="6">
    <source>
        <dbReference type="ARBA" id="ARBA00022824"/>
    </source>
</evidence>
<protein>
    <recommendedName>
        <fullName evidence="3">Nucleotide exchange factor SIL1</fullName>
    </recommendedName>
</protein>
<dbReference type="GO" id="GO:0005788">
    <property type="term" value="C:endoplasmic reticulum lumen"/>
    <property type="evidence" value="ECO:0007669"/>
    <property type="project" value="UniProtKB-SubCell"/>
</dbReference>
<organism evidence="11 12">
    <name type="scientific">Diaphorina citri</name>
    <name type="common">Asian citrus psyllid</name>
    <dbReference type="NCBI Taxonomy" id="121845"/>
    <lineage>
        <taxon>Eukaryota</taxon>
        <taxon>Metazoa</taxon>
        <taxon>Ecdysozoa</taxon>
        <taxon>Arthropoda</taxon>
        <taxon>Hexapoda</taxon>
        <taxon>Insecta</taxon>
        <taxon>Pterygota</taxon>
        <taxon>Neoptera</taxon>
        <taxon>Paraneoptera</taxon>
        <taxon>Hemiptera</taxon>
        <taxon>Sternorrhyncha</taxon>
        <taxon>Psylloidea</taxon>
        <taxon>Psyllidae</taxon>
        <taxon>Diaphorininae</taxon>
        <taxon>Diaphorina</taxon>
    </lineage>
</organism>
<evidence type="ECO:0000256" key="9">
    <source>
        <dbReference type="ARBA" id="ARBA00023180"/>
    </source>
</evidence>
<dbReference type="InterPro" id="IPR016024">
    <property type="entry name" value="ARM-type_fold"/>
</dbReference>
<sequence length="433" mass="49697">MAIFSMMKLRSISFLVLCLLLLCCRGDKKQDADKKSTFKPTDEWQTVEEGDILPSGLHYRMNLQTGKKEAKLIDLNGNEEDTGTSLTYDKNKQETLVDDKVAESIKKIDDETRQAPDARTIDPSDEDKLKQLIKGEKNKEEFRNYEELKSIFEEMNMTVETDIEIMNKLFQSFDLPSGETENVNVEDDVISYLKDFEYLVSQIDNARHFVHQNGITKIILPCLNSSSFEIRTEALKLLGSAVQNNVPVQIKSLEQNILQPILHLFDQHVISKEHIKAGNELDHVYRLKSAAIYAISCLIRNFPTAQNDFIKNGGLNILLNEKIFLNNCENGYKLQLKIASLINTLLQERYDAQISLNIHLSKLQELNSSVSPDHQSAYELNLTRSQYLTARSKLDQYNERDLHQSLANLHWCNIAKQLFIKNNYKANMETVSE</sequence>
<dbReference type="KEGG" id="dci:103513268"/>
<evidence type="ECO:0000256" key="5">
    <source>
        <dbReference type="ARBA" id="ARBA00022729"/>
    </source>
</evidence>
<evidence type="ECO:0000256" key="7">
    <source>
        <dbReference type="ARBA" id="ARBA00022927"/>
    </source>
</evidence>
<evidence type="ECO:0000313" key="12">
    <source>
        <dbReference type="RefSeq" id="XP_026682321.1"/>
    </source>
</evidence>
<dbReference type="RefSeq" id="XP_026682321.1">
    <property type="nucleotide sequence ID" value="XM_026826520.1"/>
</dbReference>
<evidence type="ECO:0000256" key="8">
    <source>
        <dbReference type="ARBA" id="ARBA00023010"/>
    </source>
</evidence>
<keyword evidence="4" id="KW-0813">Transport</keyword>
<dbReference type="InterPro" id="IPR011989">
    <property type="entry name" value="ARM-like"/>
</dbReference>
<dbReference type="PANTHER" id="PTHR19316:SF35">
    <property type="entry name" value="NUCLEOTIDE EXCHANGE FACTOR SIL1"/>
    <property type="match status" value="1"/>
</dbReference>
<dbReference type="Gene3D" id="1.25.10.10">
    <property type="entry name" value="Leucine-rich Repeat Variant"/>
    <property type="match status" value="1"/>
</dbReference>
<dbReference type="GeneID" id="103513268"/>
<evidence type="ECO:0000256" key="1">
    <source>
        <dbReference type="ARBA" id="ARBA00004319"/>
    </source>
</evidence>
<evidence type="ECO:0000256" key="3">
    <source>
        <dbReference type="ARBA" id="ARBA00015352"/>
    </source>
</evidence>
<evidence type="ECO:0000313" key="11">
    <source>
        <dbReference type="Proteomes" id="UP000079169"/>
    </source>
</evidence>
<reference evidence="12" key="1">
    <citation type="submission" date="2025-08" db="UniProtKB">
        <authorList>
            <consortium name="RefSeq"/>
        </authorList>
    </citation>
    <scope>IDENTIFICATION</scope>
</reference>
<proteinExistence type="inferred from homology"/>